<feature type="active site" evidence="6">
    <location>
        <position position="131"/>
    </location>
</feature>
<dbReference type="InterPro" id="IPR006155">
    <property type="entry name" value="Josephin"/>
</dbReference>
<proteinExistence type="predicted"/>
<evidence type="ECO:0000313" key="8">
    <source>
        <dbReference type="EMBL" id="KAF4372228.1"/>
    </source>
</evidence>
<keyword evidence="5 6" id="KW-0378">Hydrolase</keyword>
<evidence type="ECO:0000256" key="6">
    <source>
        <dbReference type="PROSITE-ProRule" id="PRU00331"/>
    </source>
</evidence>
<evidence type="ECO:0000259" key="7">
    <source>
        <dbReference type="PROSITE" id="PS50957"/>
    </source>
</evidence>
<dbReference type="InterPro" id="IPR040053">
    <property type="entry name" value="JOSD1/2"/>
</dbReference>
<dbReference type="GO" id="GO:0006508">
    <property type="term" value="P:proteolysis"/>
    <property type="evidence" value="ECO:0007669"/>
    <property type="project" value="UniProtKB-KW"/>
</dbReference>
<dbReference type="Proteomes" id="UP000583929">
    <property type="component" value="Unassembled WGS sequence"/>
</dbReference>
<evidence type="ECO:0000313" key="9">
    <source>
        <dbReference type="EMBL" id="KAF4374239.1"/>
    </source>
</evidence>
<keyword evidence="4" id="KW-0833">Ubl conjugation pathway</keyword>
<dbReference type="OrthoDB" id="422700at2759"/>
<reference evidence="8 10" key="1">
    <citation type="journal article" date="2020" name="bioRxiv">
        <title>Sequence and annotation of 42 cannabis genomes reveals extensive copy number variation in cannabinoid synthesis and pathogen resistance genes.</title>
        <authorList>
            <person name="Mckernan K.J."/>
            <person name="Helbert Y."/>
            <person name="Kane L.T."/>
            <person name="Ebling H."/>
            <person name="Zhang L."/>
            <person name="Liu B."/>
            <person name="Eaton Z."/>
            <person name="Mclaughlin S."/>
            <person name="Kingan S."/>
            <person name="Baybayan P."/>
            <person name="Concepcion G."/>
            <person name="Jordan M."/>
            <person name="Riva A."/>
            <person name="Barbazuk W."/>
            <person name="Harkins T."/>
        </authorList>
    </citation>
    <scope>NUCLEOTIDE SEQUENCE [LARGE SCALE GENOMIC DNA]</scope>
    <source>
        <strain evidence="10">cv. Jamaican Lion 4</strain>
        <strain evidence="8">Father</strain>
        <tissue evidence="8">Leaf</tissue>
    </source>
</reference>
<evidence type="ECO:0000256" key="4">
    <source>
        <dbReference type="ARBA" id="ARBA00022786"/>
    </source>
</evidence>
<evidence type="ECO:0000313" key="10">
    <source>
        <dbReference type="Proteomes" id="UP000583929"/>
    </source>
</evidence>
<dbReference type="Pfam" id="PF02099">
    <property type="entry name" value="Josephin"/>
    <property type="match status" value="1"/>
</dbReference>
<dbReference type="AlphaFoldDB" id="A0A7J6FNL7"/>
<dbReference type="PANTHER" id="PTHR13291:SF0">
    <property type="entry name" value="JOSEPHIN-LIKE PROTEIN"/>
    <property type="match status" value="1"/>
</dbReference>
<dbReference type="EMBL" id="JAATIQ010000189">
    <property type="protein sequence ID" value="KAF4372228.1"/>
    <property type="molecule type" value="Genomic_DNA"/>
</dbReference>
<comment type="caution">
    <text evidence="8">The sequence shown here is derived from an EMBL/GenBank/DDBJ whole genome shotgun (WGS) entry which is preliminary data.</text>
</comment>
<dbReference type="OMA" id="QRNCEAV"/>
<dbReference type="GO" id="GO:0016579">
    <property type="term" value="P:protein deubiquitination"/>
    <property type="evidence" value="ECO:0007669"/>
    <property type="project" value="InterPro"/>
</dbReference>
<evidence type="ECO:0000256" key="5">
    <source>
        <dbReference type="ARBA" id="ARBA00022801"/>
    </source>
</evidence>
<feature type="active site" evidence="6">
    <location>
        <position position="146"/>
    </location>
</feature>
<feature type="active site" evidence="6">
    <location>
        <position position="18"/>
    </location>
</feature>
<accession>A0A803PVA6</accession>
<feature type="domain" description="Josephin" evidence="7">
    <location>
        <begin position="5"/>
        <end position="183"/>
    </location>
</feature>
<dbReference type="GO" id="GO:0004843">
    <property type="term" value="F:cysteine-type deubiquitinase activity"/>
    <property type="evidence" value="ECO:0007669"/>
    <property type="project" value="UniProtKB-EC"/>
</dbReference>
<keyword evidence="10" id="KW-1185">Reference proteome</keyword>
<dbReference type="PANTHER" id="PTHR13291">
    <property type="entry name" value="JOSEPHIN 1, 2"/>
    <property type="match status" value="1"/>
</dbReference>
<name>A0A7J6FNL7_CANSA</name>
<sequence length="183" mass="21064">MAINNPQIYHERQRLQFCLLHSLNNLFQIKDTFTRASLNEIAESLVLDEAEKRTWTPLSVLFKPHYNKFTGNYDVNVLIAALEGKGKNLIWHDRRKEASSIDLDEPEEEALMGIVLNIPVKRFGGICTNRHWVTLRKIGGTWYNLDSDLASPMAFKDTVEVRNFLDTMIRIGGEVFLVMNAKQ</sequence>
<evidence type="ECO:0000256" key="1">
    <source>
        <dbReference type="ARBA" id="ARBA00000707"/>
    </source>
</evidence>
<evidence type="ECO:0000256" key="3">
    <source>
        <dbReference type="ARBA" id="ARBA00022670"/>
    </source>
</evidence>
<dbReference type="EC" id="3.4.19.12" evidence="2"/>
<dbReference type="EMBL" id="JAATIQ010000171">
    <property type="protein sequence ID" value="KAF4374239.1"/>
    <property type="molecule type" value="Genomic_DNA"/>
</dbReference>
<keyword evidence="3" id="KW-0645">Protease</keyword>
<evidence type="ECO:0000256" key="2">
    <source>
        <dbReference type="ARBA" id="ARBA00012759"/>
    </source>
</evidence>
<accession>A0A7J6FNL7</accession>
<organism evidence="8 10">
    <name type="scientific">Cannabis sativa</name>
    <name type="common">Hemp</name>
    <name type="synonym">Marijuana</name>
    <dbReference type="NCBI Taxonomy" id="3483"/>
    <lineage>
        <taxon>Eukaryota</taxon>
        <taxon>Viridiplantae</taxon>
        <taxon>Streptophyta</taxon>
        <taxon>Embryophyta</taxon>
        <taxon>Tracheophyta</taxon>
        <taxon>Spermatophyta</taxon>
        <taxon>Magnoliopsida</taxon>
        <taxon>eudicotyledons</taxon>
        <taxon>Gunneridae</taxon>
        <taxon>Pentapetalae</taxon>
        <taxon>rosids</taxon>
        <taxon>fabids</taxon>
        <taxon>Rosales</taxon>
        <taxon>Cannabaceae</taxon>
        <taxon>Cannabis</taxon>
    </lineage>
</organism>
<dbReference type="PROSITE" id="PS50957">
    <property type="entry name" value="JOSEPHIN"/>
    <property type="match status" value="1"/>
</dbReference>
<dbReference type="SMART" id="SM01246">
    <property type="entry name" value="Josephin"/>
    <property type="match status" value="1"/>
</dbReference>
<protein>
    <recommendedName>
        <fullName evidence="2">ubiquitinyl hydrolase 1</fullName>
        <ecNumber evidence="2">3.4.19.12</ecNumber>
    </recommendedName>
</protein>
<dbReference type="Gene3D" id="3.90.70.40">
    <property type="match status" value="1"/>
</dbReference>
<gene>
    <name evidence="8" type="ORF">G4B88_009298</name>
    <name evidence="9" type="ORF">G4B88_027465</name>
</gene>
<comment type="catalytic activity">
    <reaction evidence="1">
        <text>Thiol-dependent hydrolysis of ester, thioester, amide, peptide and isopeptide bonds formed by the C-terminal Gly of ubiquitin (a 76-residue protein attached to proteins as an intracellular targeting signal).</text>
        <dbReference type="EC" id="3.4.19.12"/>
    </reaction>
</comment>